<dbReference type="SUPFAM" id="SSF53335">
    <property type="entry name" value="S-adenosyl-L-methionine-dependent methyltransferases"/>
    <property type="match status" value="1"/>
</dbReference>
<dbReference type="Proteomes" id="UP000321363">
    <property type="component" value="Unassembled WGS sequence"/>
</dbReference>
<dbReference type="GO" id="GO:0008168">
    <property type="term" value="F:methyltransferase activity"/>
    <property type="evidence" value="ECO:0007669"/>
    <property type="project" value="UniProtKB-KW"/>
</dbReference>
<dbReference type="GO" id="GO:0032259">
    <property type="term" value="P:methylation"/>
    <property type="evidence" value="ECO:0007669"/>
    <property type="project" value="UniProtKB-KW"/>
</dbReference>
<gene>
    <name evidence="3" type="ORF">FS935_21695</name>
</gene>
<dbReference type="PANTHER" id="PTHR43861">
    <property type="entry name" value="TRANS-ACONITATE 2-METHYLTRANSFERASE-RELATED"/>
    <property type="match status" value="1"/>
</dbReference>
<dbReference type="InterPro" id="IPR029063">
    <property type="entry name" value="SAM-dependent_MTases_sf"/>
</dbReference>
<dbReference type="EMBL" id="VOQF01000023">
    <property type="protein sequence ID" value="TXC81855.1"/>
    <property type="molecule type" value="Genomic_DNA"/>
</dbReference>
<sequence length="201" mass="22771">MMKSFKKHFSKPDGILGMIAGRIMALENRKLNAWTVSLLGLKSHDHILEIGYGSGMCMERILKKHTNINIDGVDVSETMRKQASKRLEDKIVKKQVHLMTGDIEEVTLPNQAYDKIITVNNYTIWDHPKKGLENVFGALKSNGKIAITMQPREENASSAKTRMFAKQIFNDLTNCGFSNIKIHFKRIRPELSVCVTAVKLK</sequence>
<name>A0A5C6VDQ1_9BACI</name>
<dbReference type="InterPro" id="IPR041698">
    <property type="entry name" value="Methyltransf_25"/>
</dbReference>
<keyword evidence="1 3" id="KW-0808">Transferase</keyword>
<evidence type="ECO:0000313" key="3">
    <source>
        <dbReference type="EMBL" id="TXC81855.1"/>
    </source>
</evidence>
<organism evidence="3 4">
    <name type="scientific">Metabacillus litoralis</name>
    <dbReference type="NCBI Taxonomy" id="152268"/>
    <lineage>
        <taxon>Bacteria</taxon>
        <taxon>Bacillati</taxon>
        <taxon>Bacillota</taxon>
        <taxon>Bacilli</taxon>
        <taxon>Bacillales</taxon>
        <taxon>Bacillaceae</taxon>
        <taxon>Metabacillus</taxon>
    </lineage>
</organism>
<keyword evidence="4" id="KW-1185">Reference proteome</keyword>
<dbReference type="Pfam" id="PF13649">
    <property type="entry name" value="Methyltransf_25"/>
    <property type="match status" value="1"/>
</dbReference>
<reference evidence="3 4" key="1">
    <citation type="journal article" date="2005" name="Int. J. Syst. Evol. Microbiol.">
        <title>Bacillus litoralis sp. nov., isolated from a tidal flat of the Yellow Sea in Korea.</title>
        <authorList>
            <person name="Yoon J.H."/>
            <person name="Oh T.K."/>
        </authorList>
    </citation>
    <scope>NUCLEOTIDE SEQUENCE [LARGE SCALE GENOMIC DNA]</scope>
    <source>
        <strain evidence="3 4">SW-211</strain>
    </source>
</reference>
<keyword evidence="3" id="KW-0489">Methyltransferase</keyword>
<proteinExistence type="predicted"/>
<evidence type="ECO:0000259" key="2">
    <source>
        <dbReference type="Pfam" id="PF13649"/>
    </source>
</evidence>
<accession>A0A5C6VDQ1</accession>
<protein>
    <submittedName>
        <fullName evidence="3">Class I SAM-dependent methyltransferase</fullName>
    </submittedName>
</protein>
<feature type="domain" description="Methyltransferase" evidence="2">
    <location>
        <begin position="47"/>
        <end position="143"/>
    </location>
</feature>
<comment type="caution">
    <text evidence="3">The sequence shown here is derived from an EMBL/GenBank/DDBJ whole genome shotgun (WGS) entry which is preliminary data.</text>
</comment>
<dbReference type="AlphaFoldDB" id="A0A5C6VDQ1"/>
<dbReference type="OrthoDB" id="9772751at2"/>
<evidence type="ECO:0000256" key="1">
    <source>
        <dbReference type="ARBA" id="ARBA00022679"/>
    </source>
</evidence>
<evidence type="ECO:0000313" key="4">
    <source>
        <dbReference type="Proteomes" id="UP000321363"/>
    </source>
</evidence>
<dbReference type="Gene3D" id="3.40.50.150">
    <property type="entry name" value="Vaccinia Virus protein VP39"/>
    <property type="match status" value="1"/>
</dbReference>